<keyword evidence="2 12" id="KW-0639">Primosome</keyword>
<evidence type="ECO:0000256" key="14">
    <source>
        <dbReference type="SAM" id="MobiDB-lite"/>
    </source>
</evidence>
<dbReference type="InterPro" id="IPR030846">
    <property type="entry name" value="DnaG_bac"/>
</dbReference>
<dbReference type="InterPro" id="IPR006295">
    <property type="entry name" value="DNA_primase_DnaG"/>
</dbReference>
<comment type="catalytic activity">
    <reaction evidence="12">
        <text>ssDNA + n NTP = ssDNA/pppN(pN)n-1 hybrid + (n-1) diphosphate.</text>
        <dbReference type="EC" id="2.7.7.101"/>
    </reaction>
</comment>
<dbReference type="RefSeq" id="WP_341416794.1">
    <property type="nucleotide sequence ID" value="NZ_JBBPCC010000011.1"/>
</dbReference>
<name>A0ABU9DNR0_9BACL</name>
<evidence type="ECO:0000256" key="2">
    <source>
        <dbReference type="ARBA" id="ARBA00022515"/>
    </source>
</evidence>
<keyword evidence="4 12" id="KW-0548">Nucleotidyltransferase</keyword>
<dbReference type="SUPFAM" id="SSF57783">
    <property type="entry name" value="Zinc beta-ribbon"/>
    <property type="match status" value="1"/>
</dbReference>
<dbReference type="Pfam" id="PF10410">
    <property type="entry name" value="DnaB_bind"/>
    <property type="match status" value="1"/>
</dbReference>
<dbReference type="InterPro" id="IPR050219">
    <property type="entry name" value="DnaG_primase"/>
</dbReference>
<evidence type="ECO:0000313" key="16">
    <source>
        <dbReference type="EMBL" id="MEK8129675.1"/>
    </source>
</evidence>
<keyword evidence="6 12" id="KW-0479">Metal-binding</keyword>
<evidence type="ECO:0000256" key="10">
    <source>
        <dbReference type="ARBA" id="ARBA00023125"/>
    </source>
</evidence>
<dbReference type="NCBIfam" id="TIGR01391">
    <property type="entry name" value="dnaG"/>
    <property type="match status" value="1"/>
</dbReference>
<dbReference type="Pfam" id="PF08275">
    <property type="entry name" value="DNAG_N"/>
    <property type="match status" value="1"/>
</dbReference>
<evidence type="ECO:0000256" key="4">
    <source>
        <dbReference type="ARBA" id="ARBA00022695"/>
    </source>
</evidence>
<dbReference type="Pfam" id="PF13155">
    <property type="entry name" value="Toprim_2"/>
    <property type="match status" value="1"/>
</dbReference>
<evidence type="ECO:0000256" key="1">
    <source>
        <dbReference type="ARBA" id="ARBA00022478"/>
    </source>
</evidence>
<sequence length="612" mass="69192">MSNGRIPDDVIDAVLKAHDIVEVVGRHVHLTKQGRYLKGLCPFHSEKTPSFTVSPERQTFHCFGCGAGGSAIRFISEIEGLSFGQALRKLAEEAKLSVSLGGDGTERSEPRENPERARLQAGYELADKLYQYILHNTEQGKVAKEYLKQRGIDDKLMEAFGIGYAPDRWDTLVKLLDKNQFPLTLMEQGGLISAKQDGSGYVDKFRDRVMFPIKDWKGQTIAFGGRIMGQGQPKYMNSPESMLFHKSRILYNLHAARPQIRKTQELVLFEGYMDVMRSWDAGVHNGVATMGTALTQEHAEAIRRLAERVIIAYDGDGAGQTAAYKSIPILENAGCQVRVAVLPGGLDPDEFIAKHGSERFVREVVEAAVPSIKYKLLYYRRNYRMQEDGERLRYIQQALRMIAGLVSPIEREHYVKDITSEFRYSFETAMQTVNEIRLQAEKSDSGGDNKPNPWNNVRNDAKPREKTPKIIPAYQFAERQLLAVMMLDRDVAQYVERRLGDGFILDVHTAIAAGLYAYYGQGYEPNVSMFIGTLQDDKLESLASSLTLIDHRGGVNEAVIDDYIREIKKYPLMQELEQKREWVKQAEREGDIPRAVQLLSEIISLEKQLKSS</sequence>
<keyword evidence="8 12" id="KW-0862">Zinc</keyword>
<feature type="zinc finger region" description="CHC2-type" evidence="12">
    <location>
        <begin position="41"/>
        <end position="65"/>
    </location>
</feature>
<dbReference type="Gene3D" id="1.10.860.10">
    <property type="entry name" value="DNAb Helicase, Chain A"/>
    <property type="match status" value="1"/>
</dbReference>
<dbReference type="SUPFAM" id="SSF56731">
    <property type="entry name" value="DNA primase core"/>
    <property type="match status" value="1"/>
</dbReference>
<evidence type="ECO:0000256" key="12">
    <source>
        <dbReference type="HAMAP-Rule" id="MF_00974"/>
    </source>
</evidence>
<evidence type="ECO:0000259" key="15">
    <source>
        <dbReference type="PROSITE" id="PS50880"/>
    </source>
</evidence>
<dbReference type="SMART" id="SM00493">
    <property type="entry name" value="TOPRIM"/>
    <property type="match status" value="1"/>
</dbReference>
<comment type="subunit">
    <text evidence="12">Monomer. Interacts with DnaB.</text>
</comment>
<evidence type="ECO:0000256" key="7">
    <source>
        <dbReference type="ARBA" id="ARBA00022771"/>
    </source>
</evidence>
<comment type="domain">
    <text evidence="12">Contains an N-terminal zinc-binding domain, a central core domain that contains the primase activity, and a C-terminal DnaB-binding domain.</text>
</comment>
<dbReference type="InterPro" id="IPR006171">
    <property type="entry name" value="TOPRIM_dom"/>
</dbReference>
<dbReference type="Proteomes" id="UP001469365">
    <property type="component" value="Unassembled WGS sequence"/>
</dbReference>
<dbReference type="InterPro" id="IPR002694">
    <property type="entry name" value="Znf_CHC2"/>
</dbReference>
<organism evidence="16 17">
    <name type="scientific">Paenibacillus filicis</name>
    <dbReference type="NCBI Taxonomy" id="669464"/>
    <lineage>
        <taxon>Bacteria</taxon>
        <taxon>Bacillati</taxon>
        <taxon>Bacillota</taxon>
        <taxon>Bacilli</taxon>
        <taxon>Bacillales</taxon>
        <taxon>Paenibacillaceae</taxon>
        <taxon>Paenibacillus</taxon>
    </lineage>
</organism>
<comment type="cofactor">
    <cofactor evidence="12 13">
        <name>Zn(2+)</name>
        <dbReference type="ChEBI" id="CHEBI:29105"/>
    </cofactor>
    <text evidence="12 13">Binds 1 zinc ion per monomer.</text>
</comment>
<dbReference type="SMART" id="SM00400">
    <property type="entry name" value="ZnF_CHCC"/>
    <property type="match status" value="1"/>
</dbReference>
<dbReference type="EMBL" id="JBBPCC010000011">
    <property type="protein sequence ID" value="MEK8129675.1"/>
    <property type="molecule type" value="Genomic_DNA"/>
</dbReference>
<dbReference type="PROSITE" id="PS50880">
    <property type="entry name" value="TOPRIM"/>
    <property type="match status" value="1"/>
</dbReference>
<dbReference type="Gene3D" id="3.90.980.10">
    <property type="entry name" value="DNA primase, catalytic core, N-terminal domain"/>
    <property type="match status" value="1"/>
</dbReference>
<evidence type="ECO:0000313" key="17">
    <source>
        <dbReference type="Proteomes" id="UP001469365"/>
    </source>
</evidence>
<dbReference type="Pfam" id="PF01807">
    <property type="entry name" value="Zn_ribbon_DnaG"/>
    <property type="match status" value="1"/>
</dbReference>
<dbReference type="InterPro" id="IPR034151">
    <property type="entry name" value="TOPRIM_DnaG_bac"/>
</dbReference>
<proteinExistence type="inferred from homology"/>
<keyword evidence="7 12" id="KW-0863">Zinc-finger</keyword>
<protein>
    <recommendedName>
        <fullName evidence="12 13">DNA primase</fullName>
        <ecNumber evidence="12">2.7.7.101</ecNumber>
    </recommendedName>
</protein>
<dbReference type="CDD" id="cd03364">
    <property type="entry name" value="TOPRIM_DnaG_primases"/>
    <property type="match status" value="1"/>
</dbReference>
<keyword evidence="9" id="KW-0460">Magnesium</keyword>
<dbReference type="HAMAP" id="MF_00974">
    <property type="entry name" value="DNA_primase_DnaG"/>
    <property type="match status" value="1"/>
</dbReference>
<dbReference type="PIRSF" id="PIRSF002811">
    <property type="entry name" value="DnaG"/>
    <property type="match status" value="1"/>
</dbReference>
<accession>A0ABU9DNR0</accession>
<dbReference type="InterPro" id="IPR019475">
    <property type="entry name" value="DNA_primase_DnaB-bd"/>
</dbReference>
<keyword evidence="17" id="KW-1185">Reference proteome</keyword>
<evidence type="ECO:0000256" key="3">
    <source>
        <dbReference type="ARBA" id="ARBA00022679"/>
    </source>
</evidence>
<keyword evidence="5 12" id="KW-0235">DNA replication</keyword>
<feature type="region of interest" description="Disordered" evidence="14">
    <location>
        <begin position="440"/>
        <end position="464"/>
    </location>
</feature>
<evidence type="ECO:0000256" key="5">
    <source>
        <dbReference type="ARBA" id="ARBA00022705"/>
    </source>
</evidence>
<evidence type="ECO:0000256" key="9">
    <source>
        <dbReference type="ARBA" id="ARBA00022842"/>
    </source>
</evidence>
<evidence type="ECO:0000256" key="13">
    <source>
        <dbReference type="PIRNR" id="PIRNR002811"/>
    </source>
</evidence>
<keyword evidence="10 12" id="KW-0238">DNA-binding</keyword>
<evidence type="ECO:0000256" key="11">
    <source>
        <dbReference type="ARBA" id="ARBA00023163"/>
    </source>
</evidence>
<dbReference type="Gene3D" id="3.90.580.10">
    <property type="entry name" value="Zinc finger, CHC2-type domain"/>
    <property type="match status" value="1"/>
</dbReference>
<dbReference type="PANTHER" id="PTHR30313">
    <property type="entry name" value="DNA PRIMASE"/>
    <property type="match status" value="1"/>
</dbReference>
<dbReference type="SUPFAM" id="SSF48024">
    <property type="entry name" value="N-terminal domain of DnaB helicase"/>
    <property type="match status" value="1"/>
</dbReference>
<dbReference type="InterPro" id="IPR013264">
    <property type="entry name" value="DNAG_N"/>
</dbReference>
<reference evidence="16 17" key="1">
    <citation type="submission" date="2024-04" db="EMBL/GenBank/DDBJ databases">
        <title>draft genome sequnece of Paenibacillus filicis.</title>
        <authorList>
            <person name="Kim D.-U."/>
        </authorList>
    </citation>
    <scope>NUCLEOTIDE SEQUENCE [LARGE SCALE GENOMIC DNA]</scope>
    <source>
        <strain evidence="16 17">KACC14197</strain>
    </source>
</reference>
<keyword evidence="3 12" id="KW-0808">Transferase</keyword>
<comment type="similarity">
    <text evidence="12 13">Belongs to the DnaG primase family.</text>
</comment>
<dbReference type="InterPro" id="IPR036977">
    <property type="entry name" value="DNA_primase_Znf_CHC2"/>
</dbReference>
<keyword evidence="1 12" id="KW-0240">DNA-directed RNA polymerase</keyword>
<gene>
    <name evidence="12 16" type="primary">dnaG</name>
    <name evidence="16" type="ORF">WMW72_17350</name>
</gene>
<dbReference type="InterPro" id="IPR036185">
    <property type="entry name" value="DNA_heli_DnaB-like_N_sf"/>
</dbReference>
<comment type="function">
    <text evidence="12 13">RNA polymerase that catalyzes the synthesis of short RNA molecules used as primers for DNA polymerase during DNA replication.</text>
</comment>
<dbReference type="InterPro" id="IPR037068">
    <property type="entry name" value="DNA_primase_core_N_sf"/>
</dbReference>
<evidence type="ECO:0000256" key="8">
    <source>
        <dbReference type="ARBA" id="ARBA00022833"/>
    </source>
</evidence>
<dbReference type="PANTHER" id="PTHR30313:SF2">
    <property type="entry name" value="DNA PRIMASE"/>
    <property type="match status" value="1"/>
</dbReference>
<evidence type="ECO:0000256" key="6">
    <source>
        <dbReference type="ARBA" id="ARBA00022723"/>
    </source>
</evidence>
<keyword evidence="11 12" id="KW-0804">Transcription</keyword>
<comment type="caution">
    <text evidence="16">The sequence shown here is derived from an EMBL/GenBank/DDBJ whole genome shotgun (WGS) entry which is preliminary data.</text>
</comment>
<dbReference type="EC" id="2.7.7.101" evidence="12"/>
<dbReference type="InterPro" id="IPR016136">
    <property type="entry name" value="DNA_helicase_N/primase_C"/>
</dbReference>
<dbReference type="Gene3D" id="3.40.1360.10">
    <property type="match status" value="1"/>
</dbReference>
<feature type="domain" description="Toprim" evidence="15">
    <location>
        <begin position="264"/>
        <end position="345"/>
    </location>
</feature>